<keyword evidence="1" id="KW-1133">Transmembrane helix</keyword>
<dbReference type="RefSeq" id="WP_165027277.1">
    <property type="nucleotide sequence ID" value="NZ_JAAKZF010000010.1"/>
</dbReference>
<evidence type="ECO:0000313" key="4">
    <source>
        <dbReference type="Proteomes" id="UP001642900"/>
    </source>
</evidence>
<feature type="transmembrane region" description="Helical" evidence="1">
    <location>
        <begin position="181"/>
        <end position="199"/>
    </location>
</feature>
<comment type="caution">
    <text evidence="3">The sequence shown here is derived from an EMBL/GenBank/DDBJ whole genome shotgun (WGS) entry which is preliminary data.</text>
</comment>
<feature type="transmembrane region" description="Helical" evidence="1">
    <location>
        <begin position="14"/>
        <end position="36"/>
    </location>
</feature>
<dbReference type="Proteomes" id="UP001642900">
    <property type="component" value="Unassembled WGS sequence"/>
</dbReference>
<sequence length="354" mass="39792">MTEHIRSLDGLRGLAAYIVFISHFSSLTGFTGGVLGNGGGQLGVMLFFALSGFLMSHLYFPERPTPTNIWTFFQRRFARVIPLFLAVVLTSFALTLVFSHWHFWAYHIKSWQDVVAHLAMMRGDHVLWTVIVEVKFYLMLPALWIFYWLRPRWFLPLLLGLIAAVFVYQRVVTGPETSVQSVFYAGHYFLAGVVVFVVLKHLPNDAPWNAAFATALAAVPILYPSFEVLVSLPAAGQSLRATAQEMWSSPIYLIVVAALLATTVKSGWANRLFGSTPLRFLGAVSYSFYLLHMPVLWYLNRFTPLGEHVWLFFLVSHALVLTVSTVSFYAIERPARLWITALGSKATAVPQPAE</sequence>
<name>A0A6G4WBL9_9HYPH</name>
<keyword evidence="4" id="KW-1185">Reference proteome</keyword>
<dbReference type="AlphaFoldDB" id="A0A6G4WBL9"/>
<keyword evidence="3" id="KW-0012">Acyltransferase</keyword>
<dbReference type="InterPro" id="IPR050879">
    <property type="entry name" value="Acyltransferase_3"/>
</dbReference>
<dbReference type="PANTHER" id="PTHR23028:SF53">
    <property type="entry name" value="ACYL_TRANSF_3 DOMAIN-CONTAINING PROTEIN"/>
    <property type="match status" value="1"/>
</dbReference>
<feature type="transmembrane region" description="Helical" evidence="1">
    <location>
        <begin position="280"/>
        <end position="299"/>
    </location>
</feature>
<feature type="domain" description="Acyltransferase 3" evidence="2">
    <location>
        <begin position="6"/>
        <end position="326"/>
    </location>
</feature>
<dbReference type="GO" id="GO:0016020">
    <property type="term" value="C:membrane"/>
    <property type="evidence" value="ECO:0007669"/>
    <property type="project" value="TreeGrafter"/>
</dbReference>
<accession>A0A6G4WBL9</accession>
<dbReference type="GO" id="GO:0016747">
    <property type="term" value="F:acyltransferase activity, transferring groups other than amino-acyl groups"/>
    <property type="evidence" value="ECO:0007669"/>
    <property type="project" value="InterPro"/>
</dbReference>
<dbReference type="PANTHER" id="PTHR23028">
    <property type="entry name" value="ACETYLTRANSFERASE"/>
    <property type="match status" value="1"/>
</dbReference>
<gene>
    <name evidence="3" type="ORF">G6N73_10505</name>
</gene>
<evidence type="ECO:0000256" key="1">
    <source>
        <dbReference type="SAM" id="Phobius"/>
    </source>
</evidence>
<evidence type="ECO:0000313" key="3">
    <source>
        <dbReference type="EMBL" id="NGO51603.1"/>
    </source>
</evidence>
<keyword evidence="1" id="KW-0472">Membrane</keyword>
<feature type="transmembrane region" description="Helical" evidence="1">
    <location>
        <begin position="153"/>
        <end position="169"/>
    </location>
</feature>
<feature type="transmembrane region" description="Helical" evidence="1">
    <location>
        <begin position="42"/>
        <end position="60"/>
    </location>
</feature>
<feature type="transmembrane region" description="Helical" evidence="1">
    <location>
        <begin position="80"/>
        <end position="105"/>
    </location>
</feature>
<feature type="transmembrane region" description="Helical" evidence="1">
    <location>
        <begin position="246"/>
        <end position="268"/>
    </location>
</feature>
<keyword evidence="3" id="KW-0808">Transferase</keyword>
<dbReference type="GO" id="GO:0000271">
    <property type="term" value="P:polysaccharide biosynthetic process"/>
    <property type="evidence" value="ECO:0007669"/>
    <property type="project" value="TreeGrafter"/>
</dbReference>
<feature type="transmembrane region" description="Helical" evidence="1">
    <location>
        <begin position="206"/>
        <end position="226"/>
    </location>
</feature>
<organism evidence="3 4">
    <name type="scientific">Allomesorhizobium camelthorni</name>
    <dbReference type="NCBI Taxonomy" id="475069"/>
    <lineage>
        <taxon>Bacteria</taxon>
        <taxon>Pseudomonadati</taxon>
        <taxon>Pseudomonadota</taxon>
        <taxon>Alphaproteobacteria</taxon>
        <taxon>Hyphomicrobiales</taxon>
        <taxon>Phyllobacteriaceae</taxon>
        <taxon>Allomesorhizobium</taxon>
    </lineage>
</organism>
<dbReference type="EMBL" id="JAAKZF010000010">
    <property type="protein sequence ID" value="NGO51603.1"/>
    <property type="molecule type" value="Genomic_DNA"/>
</dbReference>
<protein>
    <submittedName>
        <fullName evidence="3">Acyltransferase</fullName>
    </submittedName>
</protein>
<dbReference type="InterPro" id="IPR002656">
    <property type="entry name" value="Acyl_transf_3_dom"/>
</dbReference>
<evidence type="ECO:0000259" key="2">
    <source>
        <dbReference type="Pfam" id="PF01757"/>
    </source>
</evidence>
<reference evidence="3 4" key="1">
    <citation type="submission" date="2020-02" db="EMBL/GenBank/DDBJ databases">
        <title>Genome sequence of strain CCNWXJ40-4.</title>
        <authorList>
            <person name="Gao J."/>
            <person name="Sun J."/>
        </authorList>
    </citation>
    <scope>NUCLEOTIDE SEQUENCE [LARGE SCALE GENOMIC DNA]</scope>
    <source>
        <strain evidence="3 4">CCNWXJ 40-4</strain>
    </source>
</reference>
<dbReference type="Pfam" id="PF01757">
    <property type="entry name" value="Acyl_transf_3"/>
    <property type="match status" value="1"/>
</dbReference>
<keyword evidence="1" id="KW-0812">Transmembrane</keyword>
<feature type="transmembrane region" description="Helical" evidence="1">
    <location>
        <begin position="311"/>
        <end position="331"/>
    </location>
</feature>
<feature type="transmembrane region" description="Helical" evidence="1">
    <location>
        <begin position="125"/>
        <end position="146"/>
    </location>
</feature>
<proteinExistence type="predicted"/>